<gene>
    <name evidence="5" type="ordered locus">TMO_0053</name>
</gene>
<dbReference type="Proteomes" id="UP000005258">
    <property type="component" value="Chromosome"/>
</dbReference>
<evidence type="ECO:0000256" key="3">
    <source>
        <dbReference type="ARBA" id="ARBA00023219"/>
    </source>
</evidence>
<dbReference type="RefSeq" id="WP_014743572.1">
    <property type="nucleotide sequence ID" value="NC_017956.1"/>
</dbReference>
<keyword evidence="6" id="KW-1185">Reference proteome</keyword>
<reference evidence="5 6" key="1">
    <citation type="journal article" date="2012" name="J. Am. Chem. Soc.">
        <title>Bacterial biosynthesis and maturation of the didemnin anti-cancer agents.</title>
        <authorList>
            <person name="Xu Y."/>
            <person name="Kersten R.D."/>
            <person name="Nam S.J."/>
            <person name="Lu L."/>
            <person name="Al-Suwailem A.M."/>
            <person name="Zheng H."/>
            <person name="Fenical W."/>
            <person name="Dorrestein P.C."/>
            <person name="Moore B.S."/>
            <person name="Qian P.Y."/>
        </authorList>
    </citation>
    <scope>NUCLEOTIDE SEQUENCE [LARGE SCALE GENOMIC DNA]</scope>
    <source>
        <strain evidence="5 6">KA081020-065</strain>
    </source>
</reference>
<dbReference type="KEGG" id="tmo:TMO_0053"/>
<dbReference type="EMBL" id="CP003236">
    <property type="protein sequence ID" value="AFK51892.1"/>
    <property type="molecule type" value="Genomic_DNA"/>
</dbReference>
<evidence type="ECO:0008006" key="7">
    <source>
        <dbReference type="Google" id="ProtNLM"/>
    </source>
</evidence>
<proteinExistence type="predicted"/>
<evidence type="ECO:0000256" key="1">
    <source>
        <dbReference type="ARBA" id="ARBA00004328"/>
    </source>
</evidence>
<name>I3TGK4_TISMK</name>
<evidence type="ECO:0000313" key="6">
    <source>
        <dbReference type="Proteomes" id="UP000005258"/>
    </source>
</evidence>
<feature type="region of interest" description="Disordered" evidence="4">
    <location>
        <begin position="516"/>
        <end position="536"/>
    </location>
</feature>
<dbReference type="Pfam" id="PF12236">
    <property type="entry name" value="Head-tail_con"/>
    <property type="match status" value="1"/>
</dbReference>
<comment type="subcellular location">
    <subcellularLocation>
        <location evidence="1">Virion</location>
    </subcellularLocation>
</comment>
<keyword evidence="2" id="KW-1188">Viral release from host cell</keyword>
<dbReference type="eggNOG" id="ENOG502Z7XJ">
    <property type="taxonomic scope" value="Bacteria"/>
</dbReference>
<keyword evidence="3" id="KW-0231">Viral genome packaging</keyword>
<sequence>MAAMDVPTLIKRADRAWERNAAWRSLHQEAYRYALPERDPITTTAEGARKSDAVYDSTAIGSVSRFANRIQDVAFPARQRWATLDAGSDVPEADRDEVQKALDEVEQVLWREVHLSNWDVALNEALHDLSVSTGLILVQSAHALRRNSGAKIQCQAVPAPLAALEEGPFGIVEGVFWKQKVVVRDILRLYPDADLPPELERRRLEDENAEIELETATYYDAEDDGYRFDVLWRGSPPARLVARMHNTMPWICFRWLKAPGEVYGRGPVIQVLPDIKTANAVVRLVLQAASLAIVPAFTAVDDGVLNLNTIQIRPGALIPVGSNGGGRGASLQPLPSVGDVRMSQIVLSDLRQNIKDALFDRQLPPETGPVRSPTEIMERTRELQRDIGAAFGRLISDGAEPAIARFLDILSEAGEVALPLKVNGREIAIKATSPLAQVQNLADVQTVTQYLQILAQIYGPEVVQEAVKRDDFYDWLADKLGVPQKLLPTVTERQKGREDARQGAEAQMLATSPVAARVADNLTKPAPAGAQNKGAA</sequence>
<dbReference type="AlphaFoldDB" id="I3TGK4"/>
<dbReference type="InterPro" id="IPR020991">
    <property type="entry name" value="Connector_podovirus"/>
</dbReference>
<dbReference type="HOGENOM" id="CLU_035407_0_0_5"/>
<evidence type="ECO:0000256" key="2">
    <source>
        <dbReference type="ARBA" id="ARBA00022612"/>
    </source>
</evidence>
<protein>
    <recommendedName>
        <fullName evidence="7">Phage tail protein</fullName>
    </recommendedName>
</protein>
<dbReference type="STRING" id="1110502.TMO_0053"/>
<evidence type="ECO:0000256" key="4">
    <source>
        <dbReference type="SAM" id="MobiDB-lite"/>
    </source>
</evidence>
<accession>I3TGK4</accession>
<evidence type="ECO:0000313" key="5">
    <source>
        <dbReference type="EMBL" id="AFK51892.1"/>
    </source>
</evidence>
<organism evidence="5 6">
    <name type="scientific">Tistrella mobilis (strain KA081020-065)</name>
    <dbReference type="NCBI Taxonomy" id="1110502"/>
    <lineage>
        <taxon>Bacteria</taxon>
        <taxon>Pseudomonadati</taxon>
        <taxon>Pseudomonadota</taxon>
        <taxon>Alphaproteobacteria</taxon>
        <taxon>Geminicoccales</taxon>
        <taxon>Geminicoccaceae</taxon>
        <taxon>Tistrella</taxon>
    </lineage>
</organism>